<dbReference type="GO" id="GO:0005840">
    <property type="term" value="C:ribosome"/>
    <property type="evidence" value="ECO:0007669"/>
    <property type="project" value="UniProtKB-KW"/>
</dbReference>
<dbReference type="SUPFAM" id="SSF57840">
    <property type="entry name" value="Ribosomal protein L36"/>
    <property type="match status" value="1"/>
</dbReference>
<gene>
    <name evidence="5" type="primary">rpmJ</name>
    <name evidence="7" type="ORF">J2S01_002316</name>
</gene>
<dbReference type="InterPro" id="IPR000473">
    <property type="entry name" value="Ribosomal_bL36"/>
</dbReference>
<dbReference type="PANTHER" id="PTHR42888:SF1">
    <property type="entry name" value="LARGE RIBOSOMAL SUBUNIT PROTEIN BL36C"/>
    <property type="match status" value="1"/>
</dbReference>
<reference evidence="7 8" key="1">
    <citation type="submission" date="2023-07" db="EMBL/GenBank/DDBJ databases">
        <title>Genomic Encyclopedia of Type Strains, Phase IV (KMG-IV): sequencing the most valuable type-strain genomes for metagenomic binning, comparative biology and taxonomic classification.</title>
        <authorList>
            <person name="Goeker M."/>
        </authorList>
    </citation>
    <scope>NUCLEOTIDE SEQUENCE [LARGE SCALE GENOMIC DNA]</scope>
    <source>
        <strain evidence="7 8">DSM 16980</strain>
    </source>
</reference>
<evidence type="ECO:0000256" key="1">
    <source>
        <dbReference type="ARBA" id="ARBA00007645"/>
    </source>
</evidence>
<comment type="similarity">
    <text evidence="1 5 6">Belongs to the bacterial ribosomal protein bL36 family.</text>
</comment>
<evidence type="ECO:0000256" key="5">
    <source>
        <dbReference type="HAMAP-Rule" id="MF_00251"/>
    </source>
</evidence>
<dbReference type="InterPro" id="IPR035977">
    <property type="entry name" value="Ribosomal_bL36_sp"/>
</dbReference>
<dbReference type="NCBIfam" id="TIGR01022">
    <property type="entry name" value="rpmJ_bact"/>
    <property type="match status" value="1"/>
</dbReference>
<organism evidence="7 8">
    <name type="scientific">Pectinatus haikarae</name>
    <dbReference type="NCBI Taxonomy" id="349096"/>
    <lineage>
        <taxon>Bacteria</taxon>
        <taxon>Bacillati</taxon>
        <taxon>Bacillota</taxon>
        <taxon>Negativicutes</taxon>
        <taxon>Selenomonadales</taxon>
        <taxon>Selenomonadaceae</taxon>
        <taxon>Pectinatus</taxon>
    </lineage>
</organism>
<comment type="caution">
    <text evidence="7">The sequence shown here is derived from an EMBL/GenBank/DDBJ whole genome shotgun (WGS) entry which is preliminary data.</text>
</comment>
<evidence type="ECO:0000256" key="6">
    <source>
        <dbReference type="RuleBase" id="RU000571"/>
    </source>
</evidence>
<dbReference type="HAMAP" id="MF_00251">
    <property type="entry name" value="Ribosomal_bL36"/>
    <property type="match status" value="1"/>
</dbReference>
<proteinExistence type="inferred from homology"/>
<dbReference type="PROSITE" id="PS00828">
    <property type="entry name" value="RIBOSOMAL_L36"/>
    <property type="match status" value="1"/>
</dbReference>
<dbReference type="EMBL" id="JAUSUE010000018">
    <property type="protein sequence ID" value="MDQ0204584.1"/>
    <property type="molecule type" value="Genomic_DNA"/>
</dbReference>
<keyword evidence="3 5" id="KW-0687">Ribonucleoprotein</keyword>
<dbReference type="Proteomes" id="UP001239167">
    <property type="component" value="Unassembled WGS sequence"/>
</dbReference>
<dbReference type="RefSeq" id="WP_196605049.1">
    <property type="nucleotide sequence ID" value="NZ_CP116940.1"/>
</dbReference>
<evidence type="ECO:0000313" key="7">
    <source>
        <dbReference type="EMBL" id="MDQ0204584.1"/>
    </source>
</evidence>
<sequence>MKVRPSVKRICEKCKIIKRKGHVMVICENPKHKQKQG</sequence>
<protein>
    <recommendedName>
        <fullName evidence="4 5">Large ribosomal subunit protein bL36</fullName>
    </recommendedName>
</protein>
<evidence type="ECO:0000256" key="3">
    <source>
        <dbReference type="ARBA" id="ARBA00023274"/>
    </source>
</evidence>
<keyword evidence="2 5" id="KW-0689">Ribosomal protein</keyword>
<dbReference type="PANTHER" id="PTHR42888">
    <property type="entry name" value="50S RIBOSOMAL PROTEIN L36, CHLOROPLASTIC"/>
    <property type="match status" value="1"/>
</dbReference>
<evidence type="ECO:0000256" key="4">
    <source>
        <dbReference type="ARBA" id="ARBA00035186"/>
    </source>
</evidence>
<accession>A0ABT9YBW0</accession>
<keyword evidence="8" id="KW-1185">Reference proteome</keyword>
<evidence type="ECO:0000256" key="2">
    <source>
        <dbReference type="ARBA" id="ARBA00022980"/>
    </source>
</evidence>
<dbReference type="Pfam" id="PF00444">
    <property type="entry name" value="Ribosomal_L36"/>
    <property type="match status" value="1"/>
</dbReference>
<evidence type="ECO:0000313" key="8">
    <source>
        <dbReference type="Proteomes" id="UP001239167"/>
    </source>
</evidence>
<name>A0ABT9YBW0_9FIRM</name>